<gene>
    <name evidence="1" type="ORF">Vadar_004259</name>
</gene>
<dbReference type="Proteomes" id="UP000828048">
    <property type="component" value="Chromosome 6"/>
</dbReference>
<proteinExistence type="predicted"/>
<evidence type="ECO:0000313" key="1">
    <source>
        <dbReference type="EMBL" id="KAH7836679.1"/>
    </source>
</evidence>
<keyword evidence="2" id="KW-1185">Reference proteome</keyword>
<reference evidence="1 2" key="1">
    <citation type="journal article" date="2021" name="Hortic Res">
        <title>High-quality reference genome and annotation aids understanding of berry development for evergreen blueberry (Vaccinium darrowii).</title>
        <authorList>
            <person name="Yu J."/>
            <person name="Hulse-Kemp A.M."/>
            <person name="Babiker E."/>
            <person name="Staton M."/>
        </authorList>
    </citation>
    <scope>NUCLEOTIDE SEQUENCE [LARGE SCALE GENOMIC DNA]</scope>
    <source>
        <strain evidence="2">cv. NJ 8807/NJ 8810</strain>
        <tissue evidence="1">Young leaf</tissue>
    </source>
</reference>
<accession>A0ACB7X7Y5</accession>
<sequence>MEPPPLLLPISLFILLLLPPSLITSARSPPTATASPSPAESPSSSPSSSHSTKSPSPTTNPSPSSSTSQLDPKQLRALQSLNIPTSKDPCRSLHPTIICDNSAPFRHLLSLLLSNCSDDVQLSITALDSLSTLTTLQFLNCPSVTPVHFPPGLASNLRSFTAIHSLKKLTGVFLSRLHNLTDLTLSAVIVNASGPSIILSNMKYLKSVTISQANLSGYLPKHWHYTNLTHIDFSVNRLIGKIPSSLTQLENLQSLNLSSNELDGEIPTSIGDLISLQNLSLTSNSLSGPIPNSLAAIPSLIHLDLGRNQLNGSIPKFIADMKELRYLNLEKNDFKGIMPFNASFIKRLDVFKVGGNANLCYNHSSLSPNVKLGIAPCDKHGLPLSPPPARESSDGGGGGGSSDDDDSGGDVQSENSTQQHSHGPSKVVLGVAIGLSSAVFLIIFLVLISKCCR</sequence>
<comment type="caution">
    <text evidence="1">The sequence shown here is derived from an EMBL/GenBank/DDBJ whole genome shotgun (WGS) entry which is preliminary data.</text>
</comment>
<evidence type="ECO:0000313" key="2">
    <source>
        <dbReference type="Proteomes" id="UP000828048"/>
    </source>
</evidence>
<protein>
    <submittedName>
        <fullName evidence="1">Uncharacterized protein</fullName>
    </submittedName>
</protein>
<name>A0ACB7X7Y5_9ERIC</name>
<dbReference type="EMBL" id="CM037156">
    <property type="protein sequence ID" value="KAH7836679.1"/>
    <property type="molecule type" value="Genomic_DNA"/>
</dbReference>
<organism evidence="1 2">
    <name type="scientific">Vaccinium darrowii</name>
    <dbReference type="NCBI Taxonomy" id="229202"/>
    <lineage>
        <taxon>Eukaryota</taxon>
        <taxon>Viridiplantae</taxon>
        <taxon>Streptophyta</taxon>
        <taxon>Embryophyta</taxon>
        <taxon>Tracheophyta</taxon>
        <taxon>Spermatophyta</taxon>
        <taxon>Magnoliopsida</taxon>
        <taxon>eudicotyledons</taxon>
        <taxon>Gunneridae</taxon>
        <taxon>Pentapetalae</taxon>
        <taxon>asterids</taxon>
        <taxon>Ericales</taxon>
        <taxon>Ericaceae</taxon>
        <taxon>Vaccinioideae</taxon>
        <taxon>Vaccinieae</taxon>
        <taxon>Vaccinium</taxon>
    </lineage>
</organism>